<dbReference type="Pfam" id="PF04012">
    <property type="entry name" value="PspA_IM30"/>
    <property type="match status" value="1"/>
</dbReference>
<accession>A0A4Q0T3T2</accession>
<dbReference type="InterPro" id="IPR007157">
    <property type="entry name" value="PspA_VIPP1"/>
</dbReference>
<evidence type="ECO:0000256" key="1">
    <source>
        <dbReference type="ARBA" id="ARBA00043985"/>
    </source>
</evidence>
<reference evidence="4" key="2">
    <citation type="submission" date="2019-02" db="EMBL/GenBank/DDBJ databases">
        <title>Granulicella sibirica sp. nov., a psychrotolerant acidobacterium isolated from an organic soil layer in forested tundra, West Siberia.</title>
        <authorList>
            <person name="Oshkin I.Y."/>
            <person name="Kulichevskaya I.S."/>
            <person name="Rijpstra W.I.C."/>
            <person name="Sinninghe Damste J.S."/>
            <person name="Rakitin A.L."/>
            <person name="Ravin N.V."/>
            <person name="Dedysh S.N."/>
        </authorList>
    </citation>
    <scope>NUCLEOTIDE SEQUENCE [LARGE SCALE GENOMIC DNA]</scope>
    <source>
        <strain evidence="4">AF10</strain>
    </source>
</reference>
<proteinExistence type="inferred from homology"/>
<evidence type="ECO:0000313" key="4">
    <source>
        <dbReference type="Proteomes" id="UP000289437"/>
    </source>
</evidence>
<evidence type="ECO:0000313" key="3">
    <source>
        <dbReference type="EMBL" id="RXH58375.1"/>
    </source>
</evidence>
<sequence>MALLERVATLLRANINDLIERAEDPEKLARQLVLDMENQLLQVKTQVAIAIADQHLLQKKRKDHEASAQEWHHKAELAVTRQQDDLARAALERSLASQQLAEGFTQQLEDQTTETENLRAAYNRLQQKLAETRTETDLLIARARRARAIQKATPSGAQDPTTTLNRLRTTITQTESTNAAHNALLTEPTLEDQFQNMEREDKVEALLQDLKNRNQNRLLQ</sequence>
<keyword evidence="2" id="KW-0175">Coiled coil</keyword>
<dbReference type="Proteomes" id="UP000289437">
    <property type="component" value="Unassembled WGS sequence"/>
</dbReference>
<dbReference type="AlphaFoldDB" id="A0A4Q0T3T2"/>
<dbReference type="RefSeq" id="WP_128912384.1">
    <property type="nucleotide sequence ID" value="NZ_RDSM01000001.1"/>
</dbReference>
<comment type="similarity">
    <text evidence="1">Belongs to the PspA/Vipp/IM30 family.</text>
</comment>
<reference evidence="3 4" key="1">
    <citation type="submission" date="2018-11" db="EMBL/GenBank/DDBJ databases">
        <authorList>
            <person name="Mardanov A.V."/>
            <person name="Ravin N.V."/>
            <person name="Dedysh S.N."/>
        </authorList>
    </citation>
    <scope>NUCLEOTIDE SEQUENCE [LARGE SCALE GENOMIC DNA]</scope>
    <source>
        <strain evidence="3 4">AF10</strain>
    </source>
</reference>
<comment type="caution">
    <text evidence="3">The sequence shown here is derived from an EMBL/GenBank/DDBJ whole genome shotgun (WGS) entry which is preliminary data.</text>
</comment>
<keyword evidence="4" id="KW-1185">Reference proteome</keyword>
<name>A0A4Q0T3T2_9BACT</name>
<dbReference type="PANTHER" id="PTHR31088">
    <property type="entry name" value="MEMBRANE-ASSOCIATED PROTEIN VIPP1, CHLOROPLASTIC"/>
    <property type="match status" value="1"/>
</dbReference>
<protein>
    <submittedName>
        <fullName evidence="3">Phage shock protein A</fullName>
    </submittedName>
</protein>
<dbReference type="EMBL" id="RDSM01000001">
    <property type="protein sequence ID" value="RXH58375.1"/>
    <property type="molecule type" value="Genomic_DNA"/>
</dbReference>
<dbReference type="OrthoDB" id="9779630at2"/>
<gene>
    <name evidence="3" type="ORF">GRAN_1685</name>
</gene>
<dbReference type="PANTHER" id="PTHR31088:SF6">
    <property type="entry name" value="PHAGE SHOCK PROTEIN A"/>
    <property type="match status" value="1"/>
</dbReference>
<evidence type="ECO:0000256" key="2">
    <source>
        <dbReference type="SAM" id="Coils"/>
    </source>
</evidence>
<organism evidence="3 4">
    <name type="scientific">Granulicella sibirica</name>
    <dbReference type="NCBI Taxonomy" id="2479048"/>
    <lineage>
        <taxon>Bacteria</taxon>
        <taxon>Pseudomonadati</taxon>
        <taxon>Acidobacteriota</taxon>
        <taxon>Terriglobia</taxon>
        <taxon>Terriglobales</taxon>
        <taxon>Acidobacteriaceae</taxon>
        <taxon>Granulicella</taxon>
    </lineage>
</organism>
<feature type="coiled-coil region" evidence="2">
    <location>
        <begin position="108"/>
        <end position="142"/>
    </location>
</feature>